<feature type="transmembrane region" description="Helical" evidence="1">
    <location>
        <begin position="20"/>
        <end position="42"/>
    </location>
</feature>
<reference evidence="3" key="1">
    <citation type="journal article" date="2019" name="Int. J. Syst. Evol. Microbiol.">
        <title>The Global Catalogue of Microorganisms (GCM) 10K type strain sequencing project: providing services to taxonomists for standard genome sequencing and annotation.</title>
        <authorList>
            <consortium name="The Broad Institute Genomics Platform"/>
            <consortium name="The Broad Institute Genome Sequencing Center for Infectious Disease"/>
            <person name="Wu L."/>
            <person name="Ma J."/>
        </authorList>
    </citation>
    <scope>NUCLEOTIDE SEQUENCE [LARGE SCALE GENOMIC DNA]</scope>
    <source>
        <strain evidence="3">JCM 17805</strain>
    </source>
</reference>
<proteinExistence type="predicted"/>
<dbReference type="Proteomes" id="UP001500604">
    <property type="component" value="Unassembled WGS sequence"/>
</dbReference>
<dbReference type="RefSeq" id="WP_345195468.1">
    <property type="nucleotide sequence ID" value="NZ_BAABFL010000135.1"/>
</dbReference>
<name>A0ABP8V3F5_9GAMM</name>
<comment type="caution">
    <text evidence="2">The sequence shown here is derived from an EMBL/GenBank/DDBJ whole genome shotgun (WGS) entry which is preliminary data.</text>
</comment>
<organism evidence="2 3">
    <name type="scientific">Kistimonas scapharcae</name>
    <dbReference type="NCBI Taxonomy" id="1036133"/>
    <lineage>
        <taxon>Bacteria</taxon>
        <taxon>Pseudomonadati</taxon>
        <taxon>Pseudomonadota</taxon>
        <taxon>Gammaproteobacteria</taxon>
        <taxon>Oceanospirillales</taxon>
        <taxon>Endozoicomonadaceae</taxon>
        <taxon>Kistimonas</taxon>
    </lineage>
</organism>
<dbReference type="Pfam" id="PF16074">
    <property type="entry name" value="PilW"/>
    <property type="match status" value="1"/>
</dbReference>
<keyword evidence="1" id="KW-0812">Transmembrane</keyword>
<keyword evidence="3" id="KW-1185">Reference proteome</keyword>
<protein>
    <recommendedName>
        <fullName evidence="4">Type IV pilus assembly protein PilW</fullName>
    </recommendedName>
</protein>
<evidence type="ECO:0008006" key="4">
    <source>
        <dbReference type="Google" id="ProtNLM"/>
    </source>
</evidence>
<evidence type="ECO:0000313" key="2">
    <source>
        <dbReference type="EMBL" id="GAA4649580.1"/>
    </source>
</evidence>
<sequence>MQTTAPTQKKSFHRQQGLSVVELLIASTLSLLLLLGVSQIVISNKETFGVNESLGYIMENGRFSLGFIANSIRMAGHTESDVNAPRHFPAPDCNIPTTSDAACNAAGTGNAADRLAVQYWPVTGTSGTATDCTGNDVTNQQITEVFTIEPADAANGNPYPSLACRAYSHTNSAWTGTTQRLVDGIDNLQLLYGVDTNNNGSINQYVSADRVNTNAWDNVRAVRIALLASAMASTDNPQQQFLLLDAPTITTNDGITRQLFTTTVTVKN</sequence>
<dbReference type="InterPro" id="IPR032092">
    <property type="entry name" value="PilW"/>
</dbReference>
<evidence type="ECO:0000313" key="3">
    <source>
        <dbReference type="Proteomes" id="UP001500604"/>
    </source>
</evidence>
<keyword evidence="1" id="KW-0472">Membrane</keyword>
<dbReference type="EMBL" id="BAABFL010000135">
    <property type="protein sequence ID" value="GAA4649580.1"/>
    <property type="molecule type" value="Genomic_DNA"/>
</dbReference>
<evidence type="ECO:0000256" key="1">
    <source>
        <dbReference type="SAM" id="Phobius"/>
    </source>
</evidence>
<accession>A0ABP8V3F5</accession>
<gene>
    <name evidence="2" type="ORF">GCM10023116_18540</name>
</gene>
<keyword evidence="1" id="KW-1133">Transmembrane helix</keyword>